<comment type="similarity">
    <text evidence="1">Belongs to the 'phage' integrase family.</text>
</comment>
<dbReference type="OrthoDB" id="5391994at2"/>
<dbReference type="STRING" id="502025.Hoch_6370"/>
<keyword evidence="3 5" id="KW-0238">DNA-binding</keyword>
<dbReference type="InterPro" id="IPR002104">
    <property type="entry name" value="Integrase_catalytic"/>
</dbReference>
<name>D0LP14_HALO1</name>
<keyword evidence="10" id="KW-1185">Reference proteome</keyword>
<dbReference type="InterPro" id="IPR044068">
    <property type="entry name" value="CB"/>
</dbReference>
<dbReference type="PANTHER" id="PTHR30349:SF64">
    <property type="entry name" value="PROPHAGE INTEGRASE INTD-RELATED"/>
    <property type="match status" value="1"/>
</dbReference>
<dbReference type="GO" id="GO:0015074">
    <property type="term" value="P:DNA integration"/>
    <property type="evidence" value="ECO:0007669"/>
    <property type="project" value="UniProtKB-KW"/>
</dbReference>
<feature type="region of interest" description="Disordered" evidence="6">
    <location>
        <begin position="1"/>
        <end position="25"/>
    </location>
</feature>
<dbReference type="SUPFAM" id="SSF56349">
    <property type="entry name" value="DNA breaking-rejoining enzymes"/>
    <property type="match status" value="1"/>
</dbReference>
<dbReference type="AlphaFoldDB" id="D0LP14"/>
<dbReference type="InterPro" id="IPR013762">
    <property type="entry name" value="Integrase-like_cat_sf"/>
</dbReference>
<gene>
    <name evidence="9" type="ordered locus">Hoch_6370</name>
</gene>
<evidence type="ECO:0000256" key="4">
    <source>
        <dbReference type="ARBA" id="ARBA00023172"/>
    </source>
</evidence>
<feature type="region of interest" description="Disordered" evidence="6">
    <location>
        <begin position="405"/>
        <end position="438"/>
    </location>
</feature>
<feature type="compositionally biased region" description="Low complexity" evidence="6">
    <location>
        <begin position="416"/>
        <end position="429"/>
    </location>
</feature>
<dbReference type="HOGENOM" id="CLU_027562_17_6_7"/>
<dbReference type="Gene3D" id="1.10.443.10">
    <property type="entry name" value="Intergrase catalytic core"/>
    <property type="match status" value="1"/>
</dbReference>
<dbReference type="GO" id="GO:0006310">
    <property type="term" value="P:DNA recombination"/>
    <property type="evidence" value="ECO:0007669"/>
    <property type="project" value="UniProtKB-KW"/>
</dbReference>
<keyword evidence="2" id="KW-0229">DNA integration</keyword>
<evidence type="ECO:0000256" key="5">
    <source>
        <dbReference type="PROSITE-ProRule" id="PRU01248"/>
    </source>
</evidence>
<dbReference type="KEGG" id="hoh:Hoch_6370"/>
<evidence type="ECO:0000256" key="2">
    <source>
        <dbReference type="ARBA" id="ARBA00022908"/>
    </source>
</evidence>
<feature type="domain" description="Tyr recombinase" evidence="7">
    <location>
        <begin position="202"/>
        <end position="394"/>
    </location>
</feature>
<evidence type="ECO:0000256" key="3">
    <source>
        <dbReference type="ARBA" id="ARBA00023125"/>
    </source>
</evidence>
<keyword evidence="4" id="KW-0233">DNA recombination</keyword>
<dbReference type="InterPro" id="IPR010998">
    <property type="entry name" value="Integrase_recombinase_N"/>
</dbReference>
<sequence>MVSAVMGRQETEGKNLMRRSGTPTKYPGVFKLENGTFRIRGKVRDPRTGKAKEVDRVVSDVSAQRAAYLRAEMMDALRVSAEPEAKRVRVGEYALSWMRSKALKLSPGTARTYADALEDHILPAFGDLFYDALRKQDVQRWVDDALTNGWVSPSGEHRRYSRSSVHAWFRVLRTMTRDAMDDLGLRRDPTLRISFPDATEPKEANTLTPDELARFLGKMRERFPQHYALTVTLAYTGLRFCHASALQWADWNEKGALIRVVRKQVRGRVGPVTRKKQAPHEYPVEPELAGVLREHRAWMVREQAPGLAEGWMFPSSVGTLRAPSSLNKAWKRCLDAAGVSRRFAVHGLRYTFTELVRRADVDAAVRRALTGHVTEEMQRHYSTVGLDEKRAAVAGVYRLVPAHAAHAGTGTGGGPTETWGTEVGTGAETTHGRLASEG</sequence>
<organism evidence="9 10">
    <name type="scientific">Haliangium ochraceum (strain DSM 14365 / JCM 11303 / SMP-2)</name>
    <dbReference type="NCBI Taxonomy" id="502025"/>
    <lineage>
        <taxon>Bacteria</taxon>
        <taxon>Pseudomonadati</taxon>
        <taxon>Myxococcota</taxon>
        <taxon>Polyangia</taxon>
        <taxon>Haliangiales</taxon>
        <taxon>Kofleriaceae</taxon>
        <taxon>Haliangium</taxon>
    </lineage>
</organism>
<dbReference type="InterPro" id="IPR050090">
    <property type="entry name" value="Tyrosine_recombinase_XerCD"/>
</dbReference>
<dbReference type="Gene3D" id="1.10.150.130">
    <property type="match status" value="1"/>
</dbReference>
<dbReference type="InterPro" id="IPR004107">
    <property type="entry name" value="Integrase_SAM-like_N"/>
</dbReference>
<dbReference type="InterPro" id="IPR011010">
    <property type="entry name" value="DNA_brk_join_enz"/>
</dbReference>
<evidence type="ECO:0000259" key="7">
    <source>
        <dbReference type="PROSITE" id="PS51898"/>
    </source>
</evidence>
<evidence type="ECO:0000256" key="1">
    <source>
        <dbReference type="ARBA" id="ARBA00008857"/>
    </source>
</evidence>
<dbReference type="PROSITE" id="PS51898">
    <property type="entry name" value="TYR_RECOMBINASE"/>
    <property type="match status" value="1"/>
</dbReference>
<proteinExistence type="inferred from homology"/>
<accession>D0LP14</accession>
<evidence type="ECO:0000313" key="10">
    <source>
        <dbReference type="Proteomes" id="UP000001880"/>
    </source>
</evidence>
<evidence type="ECO:0000259" key="8">
    <source>
        <dbReference type="PROSITE" id="PS51900"/>
    </source>
</evidence>
<dbReference type="PROSITE" id="PS51900">
    <property type="entry name" value="CB"/>
    <property type="match status" value="1"/>
</dbReference>
<evidence type="ECO:0000313" key="9">
    <source>
        <dbReference type="EMBL" id="ACY18840.1"/>
    </source>
</evidence>
<feature type="domain" description="Core-binding (CB)" evidence="8">
    <location>
        <begin position="88"/>
        <end position="180"/>
    </location>
</feature>
<dbReference type="Pfam" id="PF14659">
    <property type="entry name" value="Phage_int_SAM_3"/>
    <property type="match status" value="1"/>
</dbReference>
<dbReference type="eggNOG" id="COG0582">
    <property type="taxonomic scope" value="Bacteria"/>
</dbReference>
<dbReference type="GO" id="GO:0003677">
    <property type="term" value="F:DNA binding"/>
    <property type="evidence" value="ECO:0007669"/>
    <property type="project" value="UniProtKB-UniRule"/>
</dbReference>
<evidence type="ECO:0000256" key="6">
    <source>
        <dbReference type="SAM" id="MobiDB-lite"/>
    </source>
</evidence>
<dbReference type="Pfam" id="PF00589">
    <property type="entry name" value="Phage_integrase"/>
    <property type="match status" value="1"/>
</dbReference>
<dbReference type="PANTHER" id="PTHR30349">
    <property type="entry name" value="PHAGE INTEGRASE-RELATED"/>
    <property type="match status" value="1"/>
</dbReference>
<protein>
    <submittedName>
        <fullName evidence="9">Integrase family protein</fullName>
    </submittedName>
</protein>
<reference evidence="9 10" key="1">
    <citation type="journal article" date="2010" name="Stand. Genomic Sci.">
        <title>Complete genome sequence of Haliangium ochraceum type strain (SMP-2).</title>
        <authorList>
            <consortium name="US DOE Joint Genome Institute (JGI-PGF)"/>
            <person name="Ivanova N."/>
            <person name="Daum C."/>
            <person name="Lang E."/>
            <person name="Abt B."/>
            <person name="Kopitz M."/>
            <person name="Saunders E."/>
            <person name="Lapidus A."/>
            <person name="Lucas S."/>
            <person name="Glavina Del Rio T."/>
            <person name="Nolan M."/>
            <person name="Tice H."/>
            <person name="Copeland A."/>
            <person name="Cheng J.F."/>
            <person name="Chen F."/>
            <person name="Bruce D."/>
            <person name="Goodwin L."/>
            <person name="Pitluck S."/>
            <person name="Mavromatis K."/>
            <person name="Pati A."/>
            <person name="Mikhailova N."/>
            <person name="Chen A."/>
            <person name="Palaniappan K."/>
            <person name="Land M."/>
            <person name="Hauser L."/>
            <person name="Chang Y.J."/>
            <person name="Jeffries C.D."/>
            <person name="Detter J.C."/>
            <person name="Brettin T."/>
            <person name="Rohde M."/>
            <person name="Goker M."/>
            <person name="Bristow J."/>
            <person name="Markowitz V."/>
            <person name="Eisen J.A."/>
            <person name="Hugenholtz P."/>
            <person name="Kyrpides N.C."/>
            <person name="Klenk H.P."/>
        </authorList>
    </citation>
    <scope>NUCLEOTIDE SEQUENCE [LARGE SCALE GENOMIC DNA]</scope>
    <source>
        <strain evidence="10">DSM 14365 / CIP 107738 / JCM 11303 / AJ 13395 / SMP-2</strain>
    </source>
</reference>
<dbReference type="EMBL" id="CP001804">
    <property type="protein sequence ID" value="ACY18840.1"/>
    <property type="molecule type" value="Genomic_DNA"/>
</dbReference>
<dbReference type="Proteomes" id="UP000001880">
    <property type="component" value="Chromosome"/>
</dbReference>